<comment type="caution">
    <text evidence="2">The sequence shown here is derived from an EMBL/GenBank/DDBJ whole genome shotgun (WGS) entry which is preliminary data.</text>
</comment>
<reference evidence="2 3" key="1">
    <citation type="submission" date="2019-05" db="EMBL/GenBank/DDBJ databases">
        <authorList>
            <person name="Qu J.-H."/>
        </authorList>
    </citation>
    <scope>NUCLEOTIDE SEQUENCE [LARGE SCALE GENOMIC DNA]</scope>
    <source>
        <strain evidence="2 3">T17</strain>
    </source>
</reference>
<dbReference type="NCBIfam" id="TIGR04183">
    <property type="entry name" value="Por_Secre_tail"/>
    <property type="match status" value="1"/>
</dbReference>
<dbReference type="Proteomes" id="UP000306402">
    <property type="component" value="Unassembled WGS sequence"/>
</dbReference>
<sequence>MKAIFTTLCVLLSVCSGFAQKFPVDTLYKTGALNNRVNIVILGDGFTEAEMPTFRAEAKKFADFFLSYSPYDHYKNYFNFFSISTPSKDSGITNPGTAPDAYPDQPVNQKDTYYKGTFGTGIHRLVTIDFGIAFNVLSSNFPEYDLAVVLANTKFYGGSGGSIAVHTLHEQADLIGVHEIGHTFSSLNDEYWAGPQYGWEAPNMTANSNPMTIKWRNWLNSSGIGIHKHGTDSVSSKWYKPTDLACLMELLNQQFCAVCREATVERILSVVNPVEKLEPDAEGIVNVGAEKTFKLNLVRPEPNTLKVNWLLNDKSLAENVDEVKISGDSIDIYAKLTATVFDTTQISRSDNAENVRFWKYEWNLESTSPKIFRVSQSADSVCLGEIVTFTAAGCPGAISWSTGETGNSISVRPSTTMQISATCKVTGSPDSTITKSVVSLPLPVATASNTGPYFEGSTIELSAKGGDTYSWTGPSNFSSNLQTVLISNAQVVNAGIYEVVATNTYGCQAKANTEVVVDPILGVGQEPVDWLQVSPNPAREFVKVSTKLSGASTFTLFDAAGRKLLVKPFETETAIRVNFAAGMYYYRFKNGDKETSGKLLVQ</sequence>
<dbReference type="InterPro" id="IPR036179">
    <property type="entry name" value="Ig-like_dom_sf"/>
</dbReference>
<keyword evidence="3" id="KW-1185">Reference proteome</keyword>
<name>A0A5R9L3H3_9BACT</name>
<dbReference type="Gene3D" id="2.60.40.10">
    <property type="entry name" value="Immunoglobulins"/>
    <property type="match status" value="1"/>
</dbReference>
<dbReference type="Gene3D" id="3.40.390.10">
    <property type="entry name" value="Collagenase (Catalytic Domain)"/>
    <property type="match status" value="1"/>
</dbReference>
<dbReference type="Pfam" id="PF09471">
    <property type="entry name" value="Peptidase_M64"/>
    <property type="match status" value="1"/>
</dbReference>
<dbReference type="SUPFAM" id="SSF48726">
    <property type="entry name" value="Immunoglobulin"/>
    <property type="match status" value="1"/>
</dbReference>
<dbReference type="RefSeq" id="WP_138364300.1">
    <property type="nucleotide sequence ID" value="NZ_VCEJ01000002.1"/>
</dbReference>
<evidence type="ECO:0000313" key="2">
    <source>
        <dbReference type="EMBL" id="TLV03093.1"/>
    </source>
</evidence>
<dbReference type="GO" id="GO:0008237">
    <property type="term" value="F:metallopeptidase activity"/>
    <property type="evidence" value="ECO:0007669"/>
    <property type="project" value="InterPro"/>
</dbReference>
<dbReference type="InterPro" id="IPR019026">
    <property type="entry name" value="Peptidase_M64_IgA"/>
</dbReference>
<feature type="chain" id="PRO_5024312958" evidence="1">
    <location>
        <begin position="22"/>
        <end position="602"/>
    </location>
</feature>
<gene>
    <name evidence="2" type="ORF">FEN17_05635</name>
</gene>
<proteinExistence type="predicted"/>
<organism evidence="2 3">
    <name type="scientific">Dyadobacter luticola</name>
    <dbReference type="NCBI Taxonomy" id="1979387"/>
    <lineage>
        <taxon>Bacteria</taxon>
        <taxon>Pseudomonadati</taxon>
        <taxon>Bacteroidota</taxon>
        <taxon>Cytophagia</taxon>
        <taxon>Cytophagales</taxon>
        <taxon>Spirosomataceae</taxon>
        <taxon>Dyadobacter</taxon>
    </lineage>
</organism>
<accession>A0A5R9L3H3</accession>
<dbReference type="OrthoDB" id="127762at2"/>
<dbReference type="AlphaFoldDB" id="A0A5R9L3H3"/>
<dbReference type="InterPro" id="IPR024079">
    <property type="entry name" value="MetalloPept_cat_dom_sf"/>
</dbReference>
<dbReference type="InterPro" id="IPR013783">
    <property type="entry name" value="Ig-like_fold"/>
</dbReference>
<evidence type="ECO:0000313" key="3">
    <source>
        <dbReference type="Proteomes" id="UP000306402"/>
    </source>
</evidence>
<evidence type="ECO:0000256" key="1">
    <source>
        <dbReference type="SAM" id="SignalP"/>
    </source>
</evidence>
<keyword evidence="1" id="KW-0732">Signal</keyword>
<dbReference type="InterPro" id="IPR026444">
    <property type="entry name" value="Secre_tail"/>
</dbReference>
<dbReference type="EMBL" id="VCEJ01000002">
    <property type="protein sequence ID" value="TLV03093.1"/>
    <property type="molecule type" value="Genomic_DNA"/>
</dbReference>
<feature type="signal peptide" evidence="1">
    <location>
        <begin position="1"/>
        <end position="21"/>
    </location>
</feature>
<protein>
    <submittedName>
        <fullName evidence="2">T9SS type A sorting domain-containing protein</fullName>
    </submittedName>
</protein>